<name>A0A8X6MES2_NEPPI</name>
<gene>
    <name evidence="2" type="ORF">NPIL_417311</name>
</gene>
<keyword evidence="1" id="KW-1133">Transmembrane helix</keyword>
<sequence length="107" mass="12226">MCPDDCSAGLWMVSPVSLESRLSRPLEPLRSDLRLGSLLMKLVPLVFFFVWVLVICFRLRSAGLFFCLLCCVSCLKTCLQFYLLFCGLFKTNRFPPGTIVPKNFMTF</sequence>
<protein>
    <submittedName>
        <fullName evidence="2">Uncharacterized protein</fullName>
    </submittedName>
</protein>
<accession>A0A8X6MES2</accession>
<keyword evidence="3" id="KW-1185">Reference proteome</keyword>
<evidence type="ECO:0000256" key="1">
    <source>
        <dbReference type="SAM" id="Phobius"/>
    </source>
</evidence>
<dbReference type="AlphaFoldDB" id="A0A8X6MES2"/>
<keyword evidence="1" id="KW-0812">Transmembrane</keyword>
<proteinExistence type="predicted"/>
<evidence type="ECO:0000313" key="2">
    <source>
        <dbReference type="EMBL" id="GFS51764.1"/>
    </source>
</evidence>
<dbReference type="Proteomes" id="UP000887013">
    <property type="component" value="Unassembled WGS sequence"/>
</dbReference>
<evidence type="ECO:0000313" key="3">
    <source>
        <dbReference type="Proteomes" id="UP000887013"/>
    </source>
</evidence>
<organism evidence="2 3">
    <name type="scientific">Nephila pilipes</name>
    <name type="common">Giant wood spider</name>
    <name type="synonym">Nephila maculata</name>
    <dbReference type="NCBI Taxonomy" id="299642"/>
    <lineage>
        <taxon>Eukaryota</taxon>
        <taxon>Metazoa</taxon>
        <taxon>Ecdysozoa</taxon>
        <taxon>Arthropoda</taxon>
        <taxon>Chelicerata</taxon>
        <taxon>Arachnida</taxon>
        <taxon>Araneae</taxon>
        <taxon>Araneomorphae</taxon>
        <taxon>Entelegynae</taxon>
        <taxon>Araneoidea</taxon>
        <taxon>Nephilidae</taxon>
        <taxon>Nephila</taxon>
    </lineage>
</organism>
<comment type="caution">
    <text evidence="2">The sequence shown here is derived from an EMBL/GenBank/DDBJ whole genome shotgun (WGS) entry which is preliminary data.</text>
</comment>
<reference evidence="2" key="1">
    <citation type="submission" date="2020-08" db="EMBL/GenBank/DDBJ databases">
        <title>Multicomponent nature underlies the extraordinary mechanical properties of spider dragline silk.</title>
        <authorList>
            <person name="Kono N."/>
            <person name="Nakamura H."/>
            <person name="Mori M."/>
            <person name="Yoshida Y."/>
            <person name="Ohtoshi R."/>
            <person name="Malay A.D."/>
            <person name="Moran D.A.P."/>
            <person name="Tomita M."/>
            <person name="Numata K."/>
            <person name="Arakawa K."/>
        </authorList>
    </citation>
    <scope>NUCLEOTIDE SEQUENCE</scope>
</reference>
<keyword evidence="1" id="KW-0472">Membrane</keyword>
<feature type="transmembrane region" description="Helical" evidence="1">
    <location>
        <begin position="38"/>
        <end position="57"/>
    </location>
</feature>
<feature type="transmembrane region" description="Helical" evidence="1">
    <location>
        <begin position="64"/>
        <end position="85"/>
    </location>
</feature>
<dbReference type="EMBL" id="BMAW01091807">
    <property type="protein sequence ID" value="GFS51764.1"/>
    <property type="molecule type" value="Genomic_DNA"/>
</dbReference>